<dbReference type="EMBL" id="CAJPIN010001355">
    <property type="protein sequence ID" value="CAG2054466.1"/>
    <property type="molecule type" value="Genomic_DNA"/>
</dbReference>
<dbReference type="InterPro" id="IPR050091">
    <property type="entry name" value="PKS_NRPS_Biosynth_Enz"/>
</dbReference>
<evidence type="ECO:0000256" key="1">
    <source>
        <dbReference type="ARBA" id="ARBA00022450"/>
    </source>
</evidence>
<dbReference type="PANTHER" id="PTHR43775">
    <property type="entry name" value="FATTY ACID SYNTHASE"/>
    <property type="match status" value="1"/>
</dbReference>
<dbReference type="Gene3D" id="3.40.366.10">
    <property type="entry name" value="Malonyl-Coenzyme A Acyl Carrier Protein, domain 2"/>
    <property type="match status" value="1"/>
</dbReference>
<evidence type="ECO:0000256" key="8">
    <source>
        <dbReference type="ARBA" id="ARBA00023268"/>
    </source>
</evidence>
<dbReference type="Proteomes" id="UP001153148">
    <property type="component" value="Unassembled WGS sequence"/>
</dbReference>
<keyword evidence="8" id="KW-0511">Multifunctional enzyme</keyword>
<evidence type="ECO:0000256" key="5">
    <source>
        <dbReference type="ARBA" id="ARBA00023002"/>
    </source>
</evidence>
<keyword evidence="2" id="KW-0444">Lipid biosynthesis</keyword>
<evidence type="ECO:0000313" key="10">
    <source>
        <dbReference type="EMBL" id="CAG2054466.1"/>
    </source>
</evidence>
<evidence type="ECO:0000259" key="9">
    <source>
        <dbReference type="Pfam" id="PF00698"/>
    </source>
</evidence>
<organism evidence="10 11">
    <name type="scientific">Timema podura</name>
    <name type="common">Walking stick</name>
    <dbReference type="NCBI Taxonomy" id="61482"/>
    <lineage>
        <taxon>Eukaryota</taxon>
        <taxon>Metazoa</taxon>
        <taxon>Ecdysozoa</taxon>
        <taxon>Arthropoda</taxon>
        <taxon>Hexapoda</taxon>
        <taxon>Insecta</taxon>
        <taxon>Pterygota</taxon>
        <taxon>Neoptera</taxon>
        <taxon>Polyneoptera</taxon>
        <taxon>Phasmatodea</taxon>
        <taxon>Timematodea</taxon>
        <taxon>Timematoidea</taxon>
        <taxon>Timematidae</taxon>
        <taxon>Timema</taxon>
    </lineage>
</organism>
<keyword evidence="7" id="KW-0275">Fatty acid biosynthesis</keyword>
<dbReference type="InterPro" id="IPR001227">
    <property type="entry name" value="Ac_transferase_dom_sf"/>
</dbReference>
<gene>
    <name evidence="10" type="ORF">TPAB3V08_LOCUS1493</name>
</gene>
<name>A0ABN7NMB5_TIMPD</name>
<keyword evidence="1" id="KW-0596">Phosphopantetheine</keyword>
<comment type="caution">
    <text evidence="10">The sequence shown here is derived from an EMBL/GenBank/DDBJ whole genome shotgun (WGS) entry which is preliminary data.</text>
</comment>
<reference evidence="10" key="1">
    <citation type="submission" date="2021-03" db="EMBL/GenBank/DDBJ databases">
        <authorList>
            <person name="Tran Van P."/>
        </authorList>
    </citation>
    <scope>NUCLEOTIDE SEQUENCE</scope>
</reference>
<keyword evidence="6" id="KW-0443">Lipid metabolism</keyword>
<evidence type="ECO:0000256" key="2">
    <source>
        <dbReference type="ARBA" id="ARBA00022516"/>
    </source>
</evidence>
<dbReference type="Gene3D" id="3.30.70.3290">
    <property type="match status" value="1"/>
</dbReference>
<evidence type="ECO:0000256" key="4">
    <source>
        <dbReference type="ARBA" id="ARBA00022857"/>
    </source>
</evidence>
<evidence type="ECO:0000256" key="7">
    <source>
        <dbReference type="ARBA" id="ARBA00023160"/>
    </source>
</evidence>
<keyword evidence="3" id="KW-0276">Fatty acid metabolism</keyword>
<evidence type="ECO:0000256" key="6">
    <source>
        <dbReference type="ARBA" id="ARBA00023098"/>
    </source>
</evidence>
<dbReference type="InterPro" id="IPR016035">
    <property type="entry name" value="Acyl_Trfase/lysoPLipase"/>
</dbReference>
<keyword evidence="11" id="KW-1185">Reference proteome</keyword>
<accession>A0ABN7NMB5</accession>
<dbReference type="PANTHER" id="PTHR43775:SF7">
    <property type="entry name" value="FATTY ACID SYNTHASE"/>
    <property type="match status" value="1"/>
</dbReference>
<sequence length="194" mass="21215">MMSIFCLQLETRPVDVEFVKLLQDLYSSNFPGHIYRGYTLISPGQDKPIRDIQYYPNAARSSWFIFSGLGSQWPAMGKSLLRLPTFTSAIEKCHEVLKNKGIDIFKIIQDGNKSVQDNVLNSLVGITAVQIGIVDVLKILNLTPDGIIGHSIGELASAYADGCLSAEQTILAAYSYGLVLVETKSIKGSSIEIG</sequence>
<keyword evidence="5" id="KW-0560">Oxidoreductase</keyword>
<proteinExistence type="predicted"/>
<dbReference type="SUPFAM" id="SSF52151">
    <property type="entry name" value="FabD/lysophospholipase-like"/>
    <property type="match status" value="1"/>
</dbReference>
<evidence type="ECO:0000313" key="11">
    <source>
        <dbReference type="Proteomes" id="UP001153148"/>
    </source>
</evidence>
<protein>
    <recommendedName>
        <fullName evidence="9">Malonyl-CoA:ACP transacylase (MAT) domain-containing protein</fullName>
    </recommendedName>
</protein>
<evidence type="ECO:0000256" key="3">
    <source>
        <dbReference type="ARBA" id="ARBA00022832"/>
    </source>
</evidence>
<keyword evidence="4" id="KW-0521">NADP</keyword>
<feature type="domain" description="Malonyl-CoA:ACP transacylase (MAT)" evidence="9">
    <location>
        <begin position="63"/>
        <end position="183"/>
    </location>
</feature>
<dbReference type="Pfam" id="PF00698">
    <property type="entry name" value="Acyl_transf_1"/>
    <property type="match status" value="1"/>
</dbReference>
<dbReference type="InterPro" id="IPR014043">
    <property type="entry name" value="Acyl_transferase_dom"/>
</dbReference>